<name>A0A4Z1NXV3_9PEZI</name>
<dbReference type="AlphaFoldDB" id="A0A4Z1NXV3"/>
<accession>A0A4Z1NXV3</accession>
<evidence type="ECO:0000313" key="2">
    <source>
        <dbReference type="Proteomes" id="UP000298493"/>
    </source>
</evidence>
<sequence>MSAQLTSLNCCDYSGIWPIGFQSRPTGSLCLDDVSRFTLHKPHKGYMTPRSGQKYQEDLRPPCCTYFVCKQFHSPLIISAVCFPTVNSTHFAKHGLQRQDFHHNSMLAHNASRFAQGSSKMKITAKGFTASAWLPKLVKKHSDIITIFCSSRIQSLTTFHVNTVSQKLQTQNRNRYFPFHKCVC</sequence>
<reference evidence="1 2" key="1">
    <citation type="submission" date="2019-04" db="EMBL/GenBank/DDBJ databases">
        <title>High contiguity whole genome sequence and gene annotation resource for two Venturia nashicola isolates.</title>
        <authorList>
            <person name="Prokchorchik M."/>
            <person name="Won K."/>
            <person name="Lee Y."/>
            <person name="Choi E.D."/>
            <person name="Segonzac C."/>
            <person name="Sohn K.H."/>
        </authorList>
    </citation>
    <scope>NUCLEOTIDE SEQUENCE [LARGE SCALE GENOMIC DNA]</scope>
    <source>
        <strain evidence="1 2">PRI2</strain>
    </source>
</reference>
<proteinExistence type="predicted"/>
<protein>
    <submittedName>
        <fullName evidence="1">Uncharacterized protein</fullName>
    </submittedName>
</protein>
<evidence type="ECO:0000313" key="1">
    <source>
        <dbReference type="EMBL" id="TID20019.1"/>
    </source>
</evidence>
<comment type="caution">
    <text evidence="1">The sequence shown here is derived from an EMBL/GenBank/DDBJ whole genome shotgun (WGS) entry which is preliminary data.</text>
</comment>
<keyword evidence="2" id="KW-1185">Reference proteome</keyword>
<dbReference type="EMBL" id="SNSC02000011">
    <property type="protein sequence ID" value="TID20019.1"/>
    <property type="molecule type" value="Genomic_DNA"/>
</dbReference>
<gene>
    <name evidence="1" type="ORF">E6O75_ATG07479</name>
</gene>
<dbReference type="Proteomes" id="UP000298493">
    <property type="component" value="Unassembled WGS sequence"/>
</dbReference>
<organism evidence="1 2">
    <name type="scientific">Venturia nashicola</name>
    <dbReference type="NCBI Taxonomy" id="86259"/>
    <lineage>
        <taxon>Eukaryota</taxon>
        <taxon>Fungi</taxon>
        <taxon>Dikarya</taxon>
        <taxon>Ascomycota</taxon>
        <taxon>Pezizomycotina</taxon>
        <taxon>Dothideomycetes</taxon>
        <taxon>Pleosporomycetidae</taxon>
        <taxon>Venturiales</taxon>
        <taxon>Venturiaceae</taxon>
        <taxon>Venturia</taxon>
    </lineage>
</organism>